<dbReference type="EMBL" id="BAAAZP010000140">
    <property type="protein sequence ID" value="GAA3694037.1"/>
    <property type="molecule type" value="Genomic_DNA"/>
</dbReference>
<dbReference type="InterPro" id="IPR002575">
    <property type="entry name" value="Aminoglycoside_PTrfase"/>
</dbReference>
<organism evidence="2 3">
    <name type="scientific">Nonomuraea antimicrobica</name>
    <dbReference type="NCBI Taxonomy" id="561173"/>
    <lineage>
        <taxon>Bacteria</taxon>
        <taxon>Bacillati</taxon>
        <taxon>Actinomycetota</taxon>
        <taxon>Actinomycetes</taxon>
        <taxon>Streptosporangiales</taxon>
        <taxon>Streptosporangiaceae</taxon>
        <taxon>Nonomuraea</taxon>
    </lineage>
</organism>
<protein>
    <recommendedName>
        <fullName evidence="1">Aminoglycoside phosphotransferase domain-containing protein</fullName>
    </recommendedName>
</protein>
<feature type="domain" description="Aminoglycoside phosphotransferase" evidence="1">
    <location>
        <begin position="47"/>
        <end position="211"/>
    </location>
</feature>
<dbReference type="Gene3D" id="3.90.1200.10">
    <property type="match status" value="1"/>
</dbReference>
<dbReference type="SUPFAM" id="SSF56112">
    <property type="entry name" value="Protein kinase-like (PK-like)"/>
    <property type="match status" value="1"/>
</dbReference>
<evidence type="ECO:0000259" key="1">
    <source>
        <dbReference type="Pfam" id="PF01636"/>
    </source>
</evidence>
<accession>A0ABP7CSW3</accession>
<evidence type="ECO:0000313" key="3">
    <source>
        <dbReference type="Proteomes" id="UP001500902"/>
    </source>
</evidence>
<dbReference type="Proteomes" id="UP001500902">
    <property type="component" value="Unassembled WGS sequence"/>
</dbReference>
<keyword evidence="3" id="KW-1185">Reference proteome</keyword>
<comment type="caution">
    <text evidence="2">The sequence shown here is derived from an EMBL/GenBank/DDBJ whole genome shotgun (WGS) entry which is preliminary data.</text>
</comment>
<dbReference type="Pfam" id="PF01636">
    <property type="entry name" value="APH"/>
    <property type="match status" value="1"/>
</dbReference>
<dbReference type="InterPro" id="IPR011009">
    <property type="entry name" value="Kinase-like_dom_sf"/>
</dbReference>
<evidence type="ECO:0000313" key="2">
    <source>
        <dbReference type="EMBL" id="GAA3694037.1"/>
    </source>
</evidence>
<proteinExistence type="predicted"/>
<sequence>MTLPPVPKLDVHRALRELPVPLAYDGPCAGGEVGAAYVRWPDGHRSVLTRGPDVRALLSAARAAGVPAPEYELVHPPLVVQQALPGVAPHAPTAEIVAGMVEINRRCRGILAGRQDLEPVRLHLRTDGPGFCLHGSLRAYDSRTRRLLDQVEEIGRAFPDTLEGDDLVHYDFHAGNVLVDAAGTVTGVIDWDGAARGDADLDLVTLRFDLARRAPGLRAGAPGAVTPACWAHMSLRLVDWAIRHHADSDVTAWLETAQRLRPR</sequence>
<gene>
    <name evidence="2" type="ORF">GCM10022224_069470</name>
</gene>
<reference evidence="3" key="1">
    <citation type="journal article" date="2019" name="Int. J. Syst. Evol. Microbiol.">
        <title>The Global Catalogue of Microorganisms (GCM) 10K type strain sequencing project: providing services to taxonomists for standard genome sequencing and annotation.</title>
        <authorList>
            <consortium name="The Broad Institute Genomics Platform"/>
            <consortium name="The Broad Institute Genome Sequencing Center for Infectious Disease"/>
            <person name="Wu L."/>
            <person name="Ma J."/>
        </authorList>
    </citation>
    <scope>NUCLEOTIDE SEQUENCE [LARGE SCALE GENOMIC DNA]</scope>
    <source>
        <strain evidence="3">JCM 16904</strain>
    </source>
</reference>
<dbReference type="RefSeq" id="WP_344887557.1">
    <property type="nucleotide sequence ID" value="NZ_BAAAZP010000140.1"/>
</dbReference>
<name>A0ABP7CSW3_9ACTN</name>